<feature type="compositionally biased region" description="Polar residues" evidence="4">
    <location>
        <begin position="1"/>
        <end position="11"/>
    </location>
</feature>
<dbReference type="PANTHER" id="PTHR30146:SF109">
    <property type="entry name" value="HTH-TYPE TRANSCRIPTIONAL REGULATOR GALS"/>
    <property type="match status" value="1"/>
</dbReference>
<dbReference type="Gene3D" id="1.10.260.40">
    <property type="entry name" value="lambda repressor-like DNA-binding domains"/>
    <property type="match status" value="1"/>
</dbReference>
<dbReference type="Pfam" id="PF13377">
    <property type="entry name" value="Peripla_BP_3"/>
    <property type="match status" value="1"/>
</dbReference>
<dbReference type="PROSITE" id="PS50932">
    <property type="entry name" value="HTH_LACI_2"/>
    <property type="match status" value="1"/>
</dbReference>
<dbReference type="Gene3D" id="3.40.50.2300">
    <property type="match status" value="2"/>
</dbReference>
<sequence length="381" mass="40845">MVSQKRVTARSSRVKALPIRSPGAERGEGRVQHGDRTSGRRYTACMSTGASLLGRRASIIDVAERAGVSRQTVTRAINDMPGISAATKQRVLDAARELQYRPSRFGRGLVSRGTPTLGLVVVDLTNGFWAELASAVLDEATERGWTVLIAETSHDARSAVATLLDHVDALFGLVDVPETELDELVGPTPIVLLDPKPDLRRRAWVRLDFESAMADAASHLVSKARRRIVMLDWSRSQPRSERATSFVHAVEGLGLDPLVLRHTATSEPSIDLGRLAAEEALVQWPDLDAFVCFNDPIAVGALKACQAVGRSVPADVSIIGVDGSAVGLVVTPELTTLSFDFRELARTAFSTLLASVEGSLADGGPAAHRPVRPQLVVRGSS</sequence>
<protein>
    <submittedName>
        <fullName evidence="6">LacI family DNA-binding transcriptional regulator</fullName>
    </submittedName>
</protein>
<dbReference type="InterPro" id="IPR010982">
    <property type="entry name" value="Lambda_DNA-bd_dom_sf"/>
</dbReference>
<dbReference type="SMART" id="SM00354">
    <property type="entry name" value="HTH_LACI"/>
    <property type="match status" value="1"/>
</dbReference>
<dbReference type="GO" id="GO:0003700">
    <property type="term" value="F:DNA-binding transcription factor activity"/>
    <property type="evidence" value="ECO:0007669"/>
    <property type="project" value="TreeGrafter"/>
</dbReference>
<dbReference type="PROSITE" id="PS00356">
    <property type="entry name" value="HTH_LACI_1"/>
    <property type="match status" value="1"/>
</dbReference>
<gene>
    <name evidence="6" type="ORF">GLX25_16025</name>
</gene>
<dbReference type="Proteomes" id="UP000480122">
    <property type="component" value="Unassembled WGS sequence"/>
</dbReference>
<keyword evidence="2 6" id="KW-0238">DNA-binding</keyword>
<dbReference type="SUPFAM" id="SSF53822">
    <property type="entry name" value="Periplasmic binding protein-like I"/>
    <property type="match status" value="1"/>
</dbReference>
<evidence type="ECO:0000313" key="7">
    <source>
        <dbReference type="Proteomes" id="UP000480122"/>
    </source>
</evidence>
<dbReference type="EMBL" id="WODA01000025">
    <property type="protein sequence ID" value="MUN08616.1"/>
    <property type="molecule type" value="Genomic_DNA"/>
</dbReference>
<dbReference type="InterPro" id="IPR000843">
    <property type="entry name" value="HTH_LacI"/>
</dbReference>
<feature type="compositionally biased region" description="Basic and acidic residues" evidence="4">
    <location>
        <begin position="23"/>
        <end position="38"/>
    </location>
</feature>
<evidence type="ECO:0000256" key="3">
    <source>
        <dbReference type="ARBA" id="ARBA00023163"/>
    </source>
</evidence>
<evidence type="ECO:0000313" key="6">
    <source>
        <dbReference type="EMBL" id="MUN08616.1"/>
    </source>
</evidence>
<evidence type="ECO:0000256" key="2">
    <source>
        <dbReference type="ARBA" id="ARBA00023125"/>
    </source>
</evidence>
<dbReference type="SUPFAM" id="SSF47413">
    <property type="entry name" value="lambda repressor-like DNA-binding domains"/>
    <property type="match status" value="1"/>
</dbReference>
<dbReference type="InterPro" id="IPR028082">
    <property type="entry name" value="Peripla_BP_I"/>
</dbReference>
<keyword evidence="3" id="KW-0804">Transcription</keyword>
<dbReference type="AlphaFoldDB" id="A0A7C9LUP2"/>
<dbReference type="OrthoDB" id="9785139at2"/>
<evidence type="ECO:0000259" key="5">
    <source>
        <dbReference type="PROSITE" id="PS50932"/>
    </source>
</evidence>
<dbReference type="PANTHER" id="PTHR30146">
    <property type="entry name" value="LACI-RELATED TRANSCRIPTIONAL REPRESSOR"/>
    <property type="match status" value="1"/>
</dbReference>
<dbReference type="CDD" id="cd06267">
    <property type="entry name" value="PBP1_LacI_sugar_binding-like"/>
    <property type="match status" value="1"/>
</dbReference>
<feature type="domain" description="HTH lacI-type" evidence="5">
    <location>
        <begin position="57"/>
        <end position="111"/>
    </location>
</feature>
<dbReference type="GO" id="GO:0000976">
    <property type="term" value="F:transcription cis-regulatory region binding"/>
    <property type="evidence" value="ECO:0007669"/>
    <property type="project" value="TreeGrafter"/>
</dbReference>
<proteinExistence type="predicted"/>
<organism evidence="6 7">
    <name type="scientific">Agromyces luteolus</name>
    <dbReference type="NCBI Taxonomy" id="88373"/>
    <lineage>
        <taxon>Bacteria</taxon>
        <taxon>Bacillati</taxon>
        <taxon>Actinomycetota</taxon>
        <taxon>Actinomycetes</taxon>
        <taxon>Micrococcales</taxon>
        <taxon>Microbacteriaceae</taxon>
        <taxon>Agromyces</taxon>
    </lineage>
</organism>
<reference evidence="6 7" key="1">
    <citation type="submission" date="2019-11" db="EMBL/GenBank/DDBJ databases">
        <title>Agromyces kandeliae sp. nov., isolated from mangrove soil.</title>
        <authorList>
            <person name="Wang R."/>
        </authorList>
    </citation>
    <scope>NUCLEOTIDE SEQUENCE [LARGE SCALE GENOMIC DNA]</scope>
    <source>
        <strain evidence="6 7">JCM 11431</strain>
    </source>
</reference>
<keyword evidence="7" id="KW-1185">Reference proteome</keyword>
<comment type="caution">
    <text evidence="6">The sequence shown here is derived from an EMBL/GenBank/DDBJ whole genome shotgun (WGS) entry which is preliminary data.</text>
</comment>
<evidence type="ECO:0000256" key="1">
    <source>
        <dbReference type="ARBA" id="ARBA00023015"/>
    </source>
</evidence>
<accession>A0A7C9LUP2</accession>
<keyword evidence="1" id="KW-0805">Transcription regulation</keyword>
<name>A0A7C9LUP2_9MICO</name>
<evidence type="ECO:0000256" key="4">
    <source>
        <dbReference type="SAM" id="MobiDB-lite"/>
    </source>
</evidence>
<dbReference type="CDD" id="cd01392">
    <property type="entry name" value="HTH_LacI"/>
    <property type="match status" value="1"/>
</dbReference>
<dbReference type="Pfam" id="PF00356">
    <property type="entry name" value="LacI"/>
    <property type="match status" value="1"/>
</dbReference>
<feature type="region of interest" description="Disordered" evidence="4">
    <location>
        <begin position="1"/>
        <end position="39"/>
    </location>
</feature>
<dbReference type="InterPro" id="IPR046335">
    <property type="entry name" value="LacI/GalR-like_sensor"/>
</dbReference>